<sequence>MRKNVITCNMSDDAIEVSVQDAQFYTPPILCVADQTSRIELLLTDEQLLQLEQAIRDYKQRLSMKGAATV</sequence>
<name>A0ABU1IXR1_9BACL</name>
<keyword evidence="2" id="KW-1185">Reference proteome</keyword>
<dbReference type="RefSeq" id="WP_188773671.1">
    <property type="nucleotide sequence ID" value="NZ_BMMB01000001.1"/>
</dbReference>
<comment type="caution">
    <text evidence="1">The sequence shown here is derived from an EMBL/GenBank/DDBJ whole genome shotgun (WGS) entry which is preliminary data.</text>
</comment>
<accession>A0ABU1IXR1</accession>
<evidence type="ECO:0000313" key="2">
    <source>
        <dbReference type="Proteomes" id="UP001185028"/>
    </source>
</evidence>
<dbReference type="Proteomes" id="UP001185028">
    <property type="component" value="Unassembled WGS sequence"/>
</dbReference>
<gene>
    <name evidence="1" type="ORF">JOC58_001374</name>
</gene>
<reference evidence="1 2" key="1">
    <citation type="submission" date="2023-07" db="EMBL/GenBank/DDBJ databases">
        <title>Genomic Encyclopedia of Type Strains, Phase IV (KMG-IV): sequencing the most valuable type-strain genomes for metagenomic binning, comparative biology and taxonomic classification.</title>
        <authorList>
            <person name="Goeker M."/>
        </authorList>
    </citation>
    <scope>NUCLEOTIDE SEQUENCE [LARGE SCALE GENOMIC DNA]</scope>
    <source>
        <strain evidence="1 2">DSM 22170</strain>
    </source>
</reference>
<proteinExistence type="predicted"/>
<protein>
    <submittedName>
        <fullName evidence="1">Uncharacterized protein</fullName>
    </submittedName>
</protein>
<organism evidence="1 2">
    <name type="scientific">Paenibacillus hunanensis</name>
    <dbReference type="NCBI Taxonomy" id="539262"/>
    <lineage>
        <taxon>Bacteria</taxon>
        <taxon>Bacillati</taxon>
        <taxon>Bacillota</taxon>
        <taxon>Bacilli</taxon>
        <taxon>Bacillales</taxon>
        <taxon>Paenibacillaceae</taxon>
        <taxon>Paenibacillus</taxon>
    </lineage>
</organism>
<dbReference type="EMBL" id="JAVDQH010000004">
    <property type="protein sequence ID" value="MDR6243487.1"/>
    <property type="molecule type" value="Genomic_DNA"/>
</dbReference>
<evidence type="ECO:0000313" key="1">
    <source>
        <dbReference type="EMBL" id="MDR6243487.1"/>
    </source>
</evidence>